<evidence type="ECO:0000256" key="1">
    <source>
        <dbReference type="SAM" id="Phobius"/>
    </source>
</evidence>
<dbReference type="SUPFAM" id="SSF69318">
    <property type="entry name" value="Integrin alpha N-terminal domain"/>
    <property type="match status" value="1"/>
</dbReference>
<gene>
    <name evidence="2" type="ORF">SAMN02745180_00993</name>
</gene>
<reference evidence="2 3" key="1">
    <citation type="submission" date="2016-11" db="EMBL/GenBank/DDBJ databases">
        <authorList>
            <person name="Jaros S."/>
            <person name="Januszkiewicz K."/>
            <person name="Wedrychowicz H."/>
        </authorList>
    </citation>
    <scope>NUCLEOTIDE SEQUENCE [LARGE SCALE GENOMIC DNA]</scope>
    <source>
        <strain evidence="2 3">DSM 13106</strain>
    </source>
</reference>
<sequence length="259" mass="30100">MERQKVKFLFIIMLIVVIAVVYNFISSQATVYDTNFKIHKNKITLYNESGEKIDIYTLKESIKAYSIGDIDGDDKDELVLLTGRRFSKYGKNVVIFSLKGKIVEIYREDFSKLNPWKIVLGDIDGDGSCEISVGVYKKTPFHQVMAKRPFIYSYEDNVLRPKWRGSRLSKPFTDYDFCDIDGDGVDEILAIEVLENKEKVINTYKWEGFGFQGFLQSQSFRDIRRLKTVDGLAYVEIKDKEGWYLGKVKIEENNIKVER</sequence>
<evidence type="ECO:0000313" key="3">
    <source>
        <dbReference type="Proteomes" id="UP000184389"/>
    </source>
</evidence>
<evidence type="ECO:0000313" key="2">
    <source>
        <dbReference type="EMBL" id="SHH77164.1"/>
    </source>
</evidence>
<dbReference type="Gene3D" id="2.130.10.130">
    <property type="entry name" value="Integrin alpha, N-terminal"/>
    <property type="match status" value="1"/>
</dbReference>
<feature type="transmembrane region" description="Helical" evidence="1">
    <location>
        <begin position="7"/>
        <end position="25"/>
    </location>
</feature>
<evidence type="ECO:0008006" key="4">
    <source>
        <dbReference type="Google" id="ProtNLM"/>
    </source>
</evidence>
<dbReference type="InterPro" id="IPR028994">
    <property type="entry name" value="Integrin_alpha_N"/>
</dbReference>
<accession>A0A1M5VQ93</accession>
<protein>
    <recommendedName>
        <fullName evidence="4">Repeat domain-containing protein</fullName>
    </recommendedName>
</protein>
<keyword evidence="1" id="KW-1133">Transmembrane helix</keyword>
<dbReference type="AlphaFoldDB" id="A0A1M5VQ93"/>
<dbReference type="STRING" id="1123281.SAMN02745180_00993"/>
<keyword evidence="1" id="KW-0472">Membrane</keyword>
<keyword evidence="1" id="KW-0812">Transmembrane</keyword>
<keyword evidence="3" id="KW-1185">Reference proteome</keyword>
<name>A0A1M5VQ93_9FIRM</name>
<dbReference type="EMBL" id="FQXR01000004">
    <property type="protein sequence ID" value="SHH77164.1"/>
    <property type="molecule type" value="Genomic_DNA"/>
</dbReference>
<dbReference type="RefSeq" id="WP_072743642.1">
    <property type="nucleotide sequence ID" value="NZ_FQXR01000004.1"/>
</dbReference>
<dbReference type="OrthoDB" id="1707115at2"/>
<organism evidence="2 3">
    <name type="scientific">Sporanaerobacter acetigenes DSM 13106</name>
    <dbReference type="NCBI Taxonomy" id="1123281"/>
    <lineage>
        <taxon>Bacteria</taxon>
        <taxon>Bacillati</taxon>
        <taxon>Bacillota</taxon>
        <taxon>Tissierellia</taxon>
        <taxon>Tissierellales</taxon>
        <taxon>Sporanaerobacteraceae</taxon>
        <taxon>Sporanaerobacter</taxon>
    </lineage>
</organism>
<dbReference type="Proteomes" id="UP000184389">
    <property type="component" value="Unassembled WGS sequence"/>
</dbReference>
<proteinExistence type="predicted"/>